<organism evidence="3 4">
    <name type="scientific">Ataeniobius toweri</name>
    <dbReference type="NCBI Taxonomy" id="208326"/>
    <lineage>
        <taxon>Eukaryota</taxon>
        <taxon>Metazoa</taxon>
        <taxon>Chordata</taxon>
        <taxon>Craniata</taxon>
        <taxon>Vertebrata</taxon>
        <taxon>Euteleostomi</taxon>
        <taxon>Actinopterygii</taxon>
        <taxon>Neopterygii</taxon>
        <taxon>Teleostei</taxon>
        <taxon>Neoteleostei</taxon>
        <taxon>Acanthomorphata</taxon>
        <taxon>Ovalentaria</taxon>
        <taxon>Atherinomorphae</taxon>
        <taxon>Cyprinodontiformes</taxon>
        <taxon>Goodeidae</taxon>
        <taxon>Ataeniobius</taxon>
    </lineage>
</organism>
<keyword evidence="2" id="KW-0732">Signal</keyword>
<feature type="region of interest" description="Disordered" evidence="1">
    <location>
        <begin position="24"/>
        <end position="74"/>
    </location>
</feature>
<evidence type="ECO:0000256" key="1">
    <source>
        <dbReference type="SAM" id="MobiDB-lite"/>
    </source>
</evidence>
<feature type="chain" id="PRO_5046708985" evidence="2">
    <location>
        <begin position="19"/>
        <end position="74"/>
    </location>
</feature>
<keyword evidence="4" id="KW-1185">Reference proteome</keyword>
<evidence type="ECO:0000313" key="4">
    <source>
        <dbReference type="Proteomes" id="UP001345963"/>
    </source>
</evidence>
<accession>A0ABU7AH04</accession>
<proteinExistence type="predicted"/>
<dbReference type="EMBL" id="JAHUTI010015439">
    <property type="protein sequence ID" value="MED6237427.1"/>
    <property type="molecule type" value="Genomic_DNA"/>
</dbReference>
<gene>
    <name evidence="3" type="ORF">ATANTOWER_024649</name>
</gene>
<comment type="caution">
    <text evidence="3">The sequence shown here is derived from an EMBL/GenBank/DDBJ whole genome shotgun (WGS) entry which is preliminary data.</text>
</comment>
<evidence type="ECO:0000313" key="3">
    <source>
        <dbReference type="EMBL" id="MED6237427.1"/>
    </source>
</evidence>
<protein>
    <submittedName>
        <fullName evidence="3">Uncharacterized protein</fullName>
    </submittedName>
</protein>
<sequence length="74" mass="8008">MEMKLILLTGWILPMTLFCSPEATSSLERGRGRERGWSQPSGNGSCSSRSTGGQVPVDRNCHKVSHSSTGQIES</sequence>
<name>A0ABU7AH04_9TELE</name>
<dbReference type="Proteomes" id="UP001345963">
    <property type="component" value="Unassembled WGS sequence"/>
</dbReference>
<feature type="compositionally biased region" description="Polar residues" evidence="1">
    <location>
        <begin position="38"/>
        <end position="53"/>
    </location>
</feature>
<feature type="signal peptide" evidence="2">
    <location>
        <begin position="1"/>
        <end position="18"/>
    </location>
</feature>
<evidence type="ECO:0000256" key="2">
    <source>
        <dbReference type="SAM" id="SignalP"/>
    </source>
</evidence>
<reference evidence="3 4" key="1">
    <citation type="submission" date="2021-07" db="EMBL/GenBank/DDBJ databases">
        <authorList>
            <person name="Palmer J.M."/>
        </authorList>
    </citation>
    <scope>NUCLEOTIDE SEQUENCE [LARGE SCALE GENOMIC DNA]</scope>
    <source>
        <strain evidence="3 4">AT_MEX2019</strain>
        <tissue evidence="3">Muscle</tissue>
    </source>
</reference>